<name>A0A1L4CYN8_9BACT</name>
<dbReference type="SUPFAM" id="SSF51735">
    <property type="entry name" value="NAD(P)-binding Rossmann-fold domains"/>
    <property type="match status" value="1"/>
</dbReference>
<dbReference type="Gene3D" id="3.40.50.720">
    <property type="entry name" value="NAD(P)-binding Rossmann-like Domain"/>
    <property type="match status" value="1"/>
</dbReference>
<evidence type="ECO:0000256" key="6">
    <source>
        <dbReference type="ARBA" id="ARBA00022963"/>
    </source>
</evidence>
<dbReference type="Gene3D" id="3.90.226.10">
    <property type="entry name" value="2-enoyl-CoA Hydratase, Chain A, domain 1"/>
    <property type="match status" value="1"/>
</dbReference>
<sequence>MTLNLKSKSNVFHFSMQDGICIIDMNDESKAVNSFTVSMLEDMDENLPKILAYEKLEGIIITSSKKNCFAAGADISIFSTFTSKEAGEEGSKELHRIVGYFANAPVPTIAAIHGTCLGGGLELSIACHYRICSSHPSTQLGLPEVQLGILPGGGGTQRLPRLIGIAPALDLILTGKKVDGKKALKLGLVDDVVPENQLLTKAIAFCKQVKGKKRMLPSSLGIVSSMQGHFDMQKIALEGNPLGRYLISKQSRGMVMKSTKGRYPAPLKALQSVMNGVEMSLEKGLELEAKLFGELVVTEESRSLVHIFNIMTAAKKNPYPKNVQENAQNKYVNFLEMGDSSVGVLGAGLMGSGIATVLAEKNIRSVMIDKESMGLQRGLKSVSSYFEDRFKKKRIKWFERDSKIYRVSPAMDFSALKTSSLIIEAVFEDLKIKHDVLKKCESMIPHSDFIFATNTSSLPISKIAEPAKKPENVVGMHFFSPVPKMPLVEIITTEKTSPEAVSAVFDLATIMGKQIIVVNDGPGFYTTRILAFQIAEALNILAEGAYIEHVDSAMEKFGMPVGPITLLDEVGIDVGEHIIKVLNSAFADRLKVPKEIDSISHEGRKGRKNNKGFYIYSNGKKDKPDSSIYKNFSQERKNFDLKEIADRCMYVFLNEAARCLDEKIIKSEDDGDLGAIFGLGFPPFLGGPFHYAKVLGKKNVKEKLTQLSAKHGKRFEPAAYWDR</sequence>
<dbReference type="Pfam" id="PF02737">
    <property type="entry name" value="3HCDH_N"/>
    <property type="match status" value="1"/>
</dbReference>
<evidence type="ECO:0000256" key="5">
    <source>
        <dbReference type="ARBA" id="ARBA00022832"/>
    </source>
</evidence>
<evidence type="ECO:0000256" key="7">
    <source>
        <dbReference type="ARBA" id="ARBA00023002"/>
    </source>
</evidence>
<dbReference type="InterPro" id="IPR050136">
    <property type="entry name" value="FA_oxidation_alpha_subunit"/>
</dbReference>
<dbReference type="InterPro" id="IPR006108">
    <property type="entry name" value="3HC_DH_C"/>
</dbReference>
<dbReference type="UniPathway" id="UPA00659"/>
<reference evidence="16 17" key="1">
    <citation type="submission" date="2016-10" db="EMBL/GenBank/DDBJ databases">
        <title>Silvanigrella aquatica sp. nov., isolated from a freshwater lake located in the Black Forest, Germany, description of Silvanigrellaceae fam. nov., Silvanigrellales ord. nov., reclassification of the order Bdellovibrionales in the class Oligoflexia, reclassification of the families Bacteriovoracaceae and Halobacteriovoraceae in the new order Bacteriovoracales ord. nov., and reclassification of the family Pseudobacteriovoracaceae in the order Oligoflexiales.</title>
        <authorList>
            <person name="Hahn M.W."/>
            <person name="Schmidt J."/>
            <person name="Koll U."/>
            <person name="Rohde M."/>
            <person name="Verbag S."/>
            <person name="Pitt A."/>
            <person name="Nakai R."/>
            <person name="Naganuma T."/>
            <person name="Lang E."/>
        </authorList>
    </citation>
    <scope>NUCLEOTIDE SEQUENCE [LARGE SCALE GENOMIC DNA]</scope>
    <source>
        <strain evidence="16 17">MWH-Nonnen-W8red</strain>
    </source>
</reference>
<evidence type="ECO:0000256" key="1">
    <source>
        <dbReference type="ARBA" id="ARBA00005005"/>
    </source>
</evidence>
<dbReference type="RefSeq" id="WP_148696784.1">
    <property type="nucleotide sequence ID" value="NZ_CP017834.1"/>
</dbReference>
<dbReference type="EMBL" id="CP017834">
    <property type="protein sequence ID" value="APJ03069.1"/>
    <property type="molecule type" value="Genomic_DNA"/>
</dbReference>
<dbReference type="AlphaFoldDB" id="A0A1L4CYN8"/>
<evidence type="ECO:0000259" key="14">
    <source>
        <dbReference type="Pfam" id="PF00725"/>
    </source>
</evidence>
<keyword evidence="6" id="KW-0442">Lipid degradation</keyword>
<dbReference type="Proteomes" id="UP000184731">
    <property type="component" value="Chromosome"/>
</dbReference>
<dbReference type="Pfam" id="PF00725">
    <property type="entry name" value="3HCDH"/>
    <property type="match status" value="1"/>
</dbReference>
<dbReference type="CDD" id="cd06558">
    <property type="entry name" value="crotonase-like"/>
    <property type="match status" value="1"/>
</dbReference>
<gene>
    <name evidence="16" type="ORF">AXG55_03745</name>
</gene>
<dbReference type="PANTHER" id="PTHR43612">
    <property type="entry name" value="TRIFUNCTIONAL ENZYME SUBUNIT ALPHA"/>
    <property type="match status" value="1"/>
</dbReference>
<dbReference type="STRING" id="1915309.AXG55_03745"/>
<evidence type="ECO:0000256" key="3">
    <source>
        <dbReference type="ARBA" id="ARBA00008750"/>
    </source>
</evidence>
<evidence type="ECO:0000313" key="17">
    <source>
        <dbReference type="Proteomes" id="UP000184731"/>
    </source>
</evidence>
<dbReference type="OrthoDB" id="5289808at2"/>
<dbReference type="InterPro" id="IPR029045">
    <property type="entry name" value="ClpP/crotonase-like_dom_sf"/>
</dbReference>
<keyword evidence="17" id="KW-1185">Reference proteome</keyword>
<dbReference type="Gene3D" id="1.10.1040.50">
    <property type="match status" value="1"/>
</dbReference>
<dbReference type="FunFam" id="3.90.226.10:FF:000011">
    <property type="entry name" value="Fatty acid oxidation complex subunit alpha"/>
    <property type="match status" value="1"/>
</dbReference>
<dbReference type="GO" id="GO:0016509">
    <property type="term" value="F:long-chain (3S)-3-hydroxyacyl-CoA dehydrogenase (NAD+) activity"/>
    <property type="evidence" value="ECO:0007669"/>
    <property type="project" value="TreeGrafter"/>
</dbReference>
<keyword evidence="9" id="KW-0443">Lipid metabolism</keyword>
<comment type="catalytic activity">
    <reaction evidence="12">
        <text>a (3S)-3-hydroxyacyl-CoA + NAD(+) = a 3-oxoacyl-CoA + NADH + H(+)</text>
        <dbReference type="Rhea" id="RHEA:22432"/>
        <dbReference type="ChEBI" id="CHEBI:15378"/>
        <dbReference type="ChEBI" id="CHEBI:57318"/>
        <dbReference type="ChEBI" id="CHEBI:57540"/>
        <dbReference type="ChEBI" id="CHEBI:57945"/>
        <dbReference type="ChEBI" id="CHEBI:90726"/>
        <dbReference type="EC" id="1.1.1.35"/>
    </reaction>
</comment>
<accession>A0A1L4CYN8</accession>
<dbReference type="InterPro" id="IPR036291">
    <property type="entry name" value="NAD(P)-bd_dom_sf"/>
</dbReference>
<evidence type="ECO:0000256" key="2">
    <source>
        <dbReference type="ARBA" id="ARBA00007005"/>
    </source>
</evidence>
<keyword evidence="5" id="KW-0276">Fatty acid metabolism</keyword>
<comment type="pathway">
    <text evidence="1">Lipid metabolism; fatty acid beta-oxidation.</text>
</comment>
<protein>
    <recommendedName>
        <fullName evidence="4">enoyl-CoA hydratase</fullName>
        <ecNumber evidence="4">4.2.1.17</ecNumber>
    </recommendedName>
</protein>
<comment type="similarity">
    <text evidence="13">Belongs to the enoyl-CoA hydratase/isomerase family.</text>
</comment>
<dbReference type="SUPFAM" id="SSF48179">
    <property type="entry name" value="6-phosphogluconate dehydrogenase C-terminal domain-like"/>
    <property type="match status" value="2"/>
</dbReference>
<dbReference type="FunFam" id="3.40.50.720:FF:000009">
    <property type="entry name" value="Fatty oxidation complex, alpha subunit"/>
    <property type="match status" value="1"/>
</dbReference>
<dbReference type="Pfam" id="PF00378">
    <property type="entry name" value="ECH_1"/>
    <property type="match status" value="1"/>
</dbReference>
<dbReference type="GO" id="GO:0004300">
    <property type="term" value="F:enoyl-CoA hydratase activity"/>
    <property type="evidence" value="ECO:0007669"/>
    <property type="project" value="UniProtKB-EC"/>
</dbReference>
<dbReference type="GO" id="GO:0070403">
    <property type="term" value="F:NAD+ binding"/>
    <property type="evidence" value="ECO:0007669"/>
    <property type="project" value="InterPro"/>
</dbReference>
<dbReference type="EC" id="4.2.1.17" evidence="4"/>
<keyword evidence="8" id="KW-0520">NAD</keyword>
<feature type="domain" description="3-hydroxyacyl-CoA dehydrogenase NAD binding" evidence="15">
    <location>
        <begin position="342"/>
        <end position="520"/>
    </location>
</feature>
<dbReference type="InterPro" id="IPR006176">
    <property type="entry name" value="3-OHacyl-CoA_DH_NAD-bd"/>
</dbReference>
<evidence type="ECO:0000256" key="11">
    <source>
        <dbReference type="ARBA" id="ARBA00023268"/>
    </source>
</evidence>
<keyword evidence="10" id="KW-0456">Lyase</keyword>
<keyword evidence="11" id="KW-0511">Multifunctional enzyme</keyword>
<dbReference type="SUPFAM" id="SSF52096">
    <property type="entry name" value="ClpP/crotonase"/>
    <property type="match status" value="1"/>
</dbReference>
<evidence type="ECO:0000256" key="12">
    <source>
        <dbReference type="ARBA" id="ARBA00049556"/>
    </source>
</evidence>
<dbReference type="GO" id="GO:0006635">
    <property type="term" value="P:fatty acid beta-oxidation"/>
    <property type="evidence" value="ECO:0007669"/>
    <property type="project" value="UniProtKB-UniPathway"/>
</dbReference>
<dbReference type="KEGG" id="saqi:AXG55_03745"/>
<dbReference type="InterPro" id="IPR008927">
    <property type="entry name" value="6-PGluconate_DH-like_C_sf"/>
</dbReference>
<evidence type="ECO:0000313" key="16">
    <source>
        <dbReference type="EMBL" id="APJ03069.1"/>
    </source>
</evidence>
<organism evidence="16 17">
    <name type="scientific">Silvanigrella aquatica</name>
    <dbReference type="NCBI Taxonomy" id="1915309"/>
    <lineage>
        <taxon>Bacteria</taxon>
        <taxon>Pseudomonadati</taxon>
        <taxon>Bdellovibrionota</taxon>
        <taxon>Oligoflexia</taxon>
        <taxon>Silvanigrellales</taxon>
        <taxon>Silvanigrellaceae</taxon>
        <taxon>Silvanigrella</taxon>
    </lineage>
</organism>
<dbReference type="InterPro" id="IPR001753">
    <property type="entry name" value="Enoyl-CoA_hydra/iso"/>
</dbReference>
<evidence type="ECO:0000259" key="15">
    <source>
        <dbReference type="Pfam" id="PF02737"/>
    </source>
</evidence>
<evidence type="ECO:0000256" key="13">
    <source>
        <dbReference type="RuleBase" id="RU003707"/>
    </source>
</evidence>
<evidence type="ECO:0000256" key="9">
    <source>
        <dbReference type="ARBA" id="ARBA00023098"/>
    </source>
</evidence>
<feature type="domain" description="3-hydroxyacyl-CoA dehydrogenase C-terminal" evidence="14">
    <location>
        <begin position="523"/>
        <end position="616"/>
    </location>
</feature>
<evidence type="ECO:0000256" key="4">
    <source>
        <dbReference type="ARBA" id="ARBA00012076"/>
    </source>
</evidence>
<dbReference type="PROSITE" id="PS00166">
    <property type="entry name" value="ENOYL_COA_HYDRATASE"/>
    <property type="match status" value="1"/>
</dbReference>
<proteinExistence type="inferred from homology"/>
<dbReference type="PANTHER" id="PTHR43612:SF3">
    <property type="entry name" value="TRIFUNCTIONAL ENZYME SUBUNIT ALPHA, MITOCHONDRIAL"/>
    <property type="match status" value="1"/>
</dbReference>
<comment type="similarity">
    <text evidence="3">In the N-terminal section; belongs to the enoyl-CoA hydratase/isomerase family.</text>
</comment>
<dbReference type="InterPro" id="IPR018376">
    <property type="entry name" value="Enoyl-CoA_hyd/isom_CS"/>
</dbReference>
<evidence type="ECO:0000256" key="10">
    <source>
        <dbReference type="ARBA" id="ARBA00023239"/>
    </source>
</evidence>
<comment type="similarity">
    <text evidence="2">In the central section; belongs to the 3-hydroxyacyl-CoA dehydrogenase family.</text>
</comment>
<keyword evidence="7" id="KW-0560">Oxidoreductase</keyword>
<evidence type="ECO:0000256" key="8">
    <source>
        <dbReference type="ARBA" id="ARBA00023027"/>
    </source>
</evidence>